<protein>
    <submittedName>
        <fullName evidence="6">GntR family transcriptional regulator</fullName>
    </submittedName>
</protein>
<dbReference type="RefSeq" id="WP_127887096.1">
    <property type="nucleotide sequence ID" value="NZ_CP028137.1"/>
</dbReference>
<proteinExistence type="predicted"/>
<keyword evidence="1" id="KW-0805">Transcription regulation</keyword>
<dbReference type="GO" id="GO:0003700">
    <property type="term" value="F:DNA-binding transcription factor activity"/>
    <property type="evidence" value="ECO:0007669"/>
    <property type="project" value="InterPro"/>
</dbReference>
<dbReference type="PROSITE" id="PS50949">
    <property type="entry name" value="HTH_GNTR"/>
    <property type="match status" value="1"/>
</dbReference>
<dbReference type="InterPro" id="IPR008920">
    <property type="entry name" value="TF_FadR/GntR_C"/>
</dbReference>
<gene>
    <name evidence="6" type="ORF">C1I64_10055</name>
</gene>
<evidence type="ECO:0000313" key="7">
    <source>
        <dbReference type="Proteomes" id="UP000285317"/>
    </source>
</evidence>
<dbReference type="Proteomes" id="UP000285317">
    <property type="component" value="Chromosome"/>
</dbReference>
<dbReference type="InterPro" id="IPR036390">
    <property type="entry name" value="WH_DNA-bd_sf"/>
</dbReference>
<dbReference type="KEGG" id="rfs:C1I64_10055"/>
<evidence type="ECO:0000256" key="4">
    <source>
        <dbReference type="SAM" id="MobiDB-lite"/>
    </source>
</evidence>
<dbReference type="Pfam" id="PF00392">
    <property type="entry name" value="GntR"/>
    <property type="match status" value="1"/>
</dbReference>
<dbReference type="InterPro" id="IPR000524">
    <property type="entry name" value="Tscrpt_reg_HTH_GntR"/>
</dbReference>
<dbReference type="PANTHER" id="PTHR43537">
    <property type="entry name" value="TRANSCRIPTIONAL REGULATOR, GNTR FAMILY"/>
    <property type="match status" value="1"/>
</dbReference>
<dbReference type="InterPro" id="IPR036388">
    <property type="entry name" value="WH-like_DNA-bd_sf"/>
</dbReference>
<keyword evidence="2" id="KW-0238">DNA-binding</keyword>
<feature type="domain" description="HTH gntR-type" evidence="5">
    <location>
        <begin position="36"/>
        <end position="106"/>
    </location>
</feature>
<evidence type="ECO:0000256" key="2">
    <source>
        <dbReference type="ARBA" id="ARBA00023125"/>
    </source>
</evidence>
<dbReference type="PRINTS" id="PR00035">
    <property type="entry name" value="HTHGNTR"/>
</dbReference>
<dbReference type="InterPro" id="IPR011711">
    <property type="entry name" value="GntR_C"/>
</dbReference>
<dbReference type="Pfam" id="PF07729">
    <property type="entry name" value="FCD"/>
    <property type="match status" value="1"/>
</dbReference>
<evidence type="ECO:0000256" key="1">
    <source>
        <dbReference type="ARBA" id="ARBA00023015"/>
    </source>
</evidence>
<evidence type="ECO:0000256" key="3">
    <source>
        <dbReference type="ARBA" id="ARBA00023163"/>
    </source>
</evidence>
<reference evidence="6 7" key="1">
    <citation type="submission" date="2018-03" db="EMBL/GenBank/DDBJ databases">
        <title>Bacteriophage NCPPB3778 and a type I-E CRISPR drive the evolution of the US Biological Select Agent, Rathayibacter toxicus.</title>
        <authorList>
            <person name="Davis E.W.II."/>
            <person name="Tabima J.F."/>
            <person name="Weisberg A.J."/>
            <person name="Dantas Lopes L."/>
            <person name="Wiseman M.S."/>
            <person name="Wiseman M.S."/>
            <person name="Pupko T."/>
            <person name="Belcher M.S."/>
            <person name="Sechler A.J."/>
            <person name="Tancos M.A."/>
            <person name="Schroeder B.K."/>
            <person name="Murray T.D."/>
            <person name="Luster D.G."/>
            <person name="Schneider W.L."/>
            <person name="Rogers E."/>
            <person name="Andreote F.D."/>
            <person name="Grunwald N.J."/>
            <person name="Putnam M.L."/>
            <person name="Chang J.H."/>
        </authorList>
    </citation>
    <scope>NUCLEOTIDE SEQUENCE [LARGE SCALE GENOMIC DNA]</scope>
    <source>
        <strain evidence="6 7">DSM 15932</strain>
    </source>
</reference>
<organism evidence="6 7">
    <name type="scientific">Rathayibacter festucae DSM 15932</name>
    <dbReference type="NCBI Taxonomy" id="1328866"/>
    <lineage>
        <taxon>Bacteria</taxon>
        <taxon>Bacillati</taxon>
        <taxon>Actinomycetota</taxon>
        <taxon>Actinomycetes</taxon>
        <taxon>Micrococcales</taxon>
        <taxon>Microbacteriaceae</taxon>
        <taxon>Rathayibacter</taxon>
    </lineage>
</organism>
<accession>A0A3Q9USR6</accession>
<dbReference type="CDD" id="cd07377">
    <property type="entry name" value="WHTH_GntR"/>
    <property type="match status" value="1"/>
</dbReference>
<dbReference type="Gene3D" id="1.20.120.530">
    <property type="entry name" value="GntR ligand-binding domain-like"/>
    <property type="match status" value="1"/>
</dbReference>
<dbReference type="EMBL" id="CP028137">
    <property type="protein sequence ID" value="AZZ52357.1"/>
    <property type="molecule type" value="Genomic_DNA"/>
</dbReference>
<evidence type="ECO:0000259" key="5">
    <source>
        <dbReference type="PROSITE" id="PS50949"/>
    </source>
</evidence>
<dbReference type="GO" id="GO:0003677">
    <property type="term" value="F:DNA binding"/>
    <property type="evidence" value="ECO:0007669"/>
    <property type="project" value="UniProtKB-KW"/>
</dbReference>
<feature type="region of interest" description="Disordered" evidence="4">
    <location>
        <begin position="1"/>
        <end position="21"/>
    </location>
</feature>
<dbReference type="SMART" id="SM00895">
    <property type="entry name" value="FCD"/>
    <property type="match status" value="1"/>
</dbReference>
<keyword evidence="3" id="KW-0804">Transcription</keyword>
<name>A0A3Q9USR6_9MICO</name>
<dbReference type="SUPFAM" id="SSF46785">
    <property type="entry name" value="Winged helix' DNA-binding domain"/>
    <property type="match status" value="1"/>
</dbReference>
<dbReference type="SMART" id="SM00345">
    <property type="entry name" value="HTH_GNTR"/>
    <property type="match status" value="1"/>
</dbReference>
<dbReference type="AlphaFoldDB" id="A0A3Q9USR6"/>
<dbReference type="SUPFAM" id="SSF48008">
    <property type="entry name" value="GntR ligand-binding domain-like"/>
    <property type="match status" value="1"/>
</dbReference>
<sequence length="255" mass="27158">MSAGTGTDEADADGDGRPAAPAASAREAILRRLLRINAFEETVQRLMQTVSLGLVGPGERLPSERELAAQLGVGRDTLREAIASLADAGYLVVRRGRYGGTFVAEELPAAPIGRRGFDRAEIDDVVALREILEVGAARLAAGADLTAADREQLFQALADVEGASPEDYRRLDSRLHLTIAELAGVPSLLPLVAESRTRVNALLDDIPLLPRNIAHADEQHRALVTAILTGRAAEAARLMTEHVHASAALLRAFLT</sequence>
<evidence type="ECO:0000313" key="6">
    <source>
        <dbReference type="EMBL" id="AZZ52357.1"/>
    </source>
</evidence>
<dbReference type="PANTHER" id="PTHR43537:SF24">
    <property type="entry name" value="GLUCONATE OPERON TRANSCRIPTIONAL REPRESSOR"/>
    <property type="match status" value="1"/>
</dbReference>
<dbReference type="Gene3D" id="1.10.10.10">
    <property type="entry name" value="Winged helix-like DNA-binding domain superfamily/Winged helix DNA-binding domain"/>
    <property type="match status" value="1"/>
</dbReference>